<protein>
    <recommendedName>
        <fullName evidence="6">DUF4114 domain-containing protein</fullName>
    </recommendedName>
</protein>
<dbReference type="InterPro" id="IPR025193">
    <property type="entry name" value="DUF4114"/>
</dbReference>
<feature type="domain" description="DUF4114" evidence="3">
    <location>
        <begin position="164"/>
        <end position="239"/>
    </location>
</feature>
<evidence type="ECO:0000256" key="1">
    <source>
        <dbReference type="SAM" id="SignalP"/>
    </source>
</evidence>
<comment type="caution">
    <text evidence="4">The sequence shown here is derived from an EMBL/GenBank/DDBJ whole genome shotgun (WGS) entry which is preliminary data.</text>
</comment>
<dbReference type="Proteomes" id="UP000184550">
    <property type="component" value="Unassembled WGS sequence"/>
</dbReference>
<evidence type="ECO:0000259" key="3">
    <source>
        <dbReference type="Pfam" id="PF13448"/>
    </source>
</evidence>
<dbReference type="InterPro" id="IPR013424">
    <property type="entry name" value="Ice-binding_C"/>
</dbReference>
<keyword evidence="5" id="KW-1185">Reference proteome</keyword>
<dbReference type="NCBIfam" id="TIGR02595">
    <property type="entry name" value="PEP_CTERM"/>
    <property type="match status" value="1"/>
</dbReference>
<dbReference type="RefSeq" id="WP_083618410.1">
    <property type="nucleotide sequence ID" value="NZ_LR734844.1"/>
</dbReference>
<sequence length="282" mass="30740">MKTRILMALLTATTAVTGLFIGAESASAFTIKGRSEAPANIQDILPELKDFVGKEARKLKPETIGAQTIDLNSIKLKYDHNVNVYFIGETAGGYRNQLDFITWKDGNVLQNQTKIFGDTSCSKAEKNSLANYSDFCANPNDPLKDKSRQDSPLNVGDFAELGNFEAGTVFDFRLVSNAINGGIYNKGVKGVFGVDEATNPDKLQHVMAYYYKDLLIFGYEDLWGGGDKDYNDVVFAIDFGKGNARDVPGVSVPEPSSAAALMGIAGLVGFSRRRRQGKSYVD</sequence>
<evidence type="ECO:0000313" key="5">
    <source>
        <dbReference type="Proteomes" id="UP000184550"/>
    </source>
</evidence>
<feature type="chain" id="PRO_5031006530" description="DUF4114 domain-containing protein" evidence="1">
    <location>
        <begin position="29"/>
        <end position="282"/>
    </location>
</feature>
<dbReference type="EMBL" id="CZCU02000099">
    <property type="protein sequence ID" value="VXD13659.1"/>
    <property type="molecule type" value="Genomic_DNA"/>
</dbReference>
<organism evidence="4 5">
    <name type="scientific">Planktothrix serta PCC 8927</name>
    <dbReference type="NCBI Taxonomy" id="671068"/>
    <lineage>
        <taxon>Bacteria</taxon>
        <taxon>Bacillati</taxon>
        <taxon>Cyanobacteriota</taxon>
        <taxon>Cyanophyceae</taxon>
        <taxon>Oscillatoriophycideae</taxon>
        <taxon>Oscillatoriales</taxon>
        <taxon>Microcoleaceae</taxon>
        <taxon>Planktothrix</taxon>
    </lineage>
</organism>
<evidence type="ECO:0008006" key="6">
    <source>
        <dbReference type="Google" id="ProtNLM"/>
    </source>
</evidence>
<gene>
    <name evidence="4" type="ORF">PL8927_270082</name>
</gene>
<keyword evidence="1" id="KW-0732">Signal</keyword>
<proteinExistence type="predicted"/>
<feature type="signal peptide" evidence="1">
    <location>
        <begin position="1"/>
        <end position="28"/>
    </location>
</feature>
<dbReference type="Pfam" id="PF13448">
    <property type="entry name" value="DUF4114"/>
    <property type="match status" value="1"/>
</dbReference>
<feature type="domain" description="Ice-binding protein C-terminal" evidence="2">
    <location>
        <begin position="251"/>
        <end position="275"/>
    </location>
</feature>
<evidence type="ECO:0000259" key="2">
    <source>
        <dbReference type="Pfam" id="PF07589"/>
    </source>
</evidence>
<evidence type="ECO:0000313" key="4">
    <source>
        <dbReference type="EMBL" id="VXD13659.1"/>
    </source>
</evidence>
<reference evidence="4" key="1">
    <citation type="submission" date="2019-10" db="EMBL/GenBank/DDBJ databases">
        <authorList>
            <consortium name="Genoscope - CEA"/>
            <person name="William W."/>
        </authorList>
    </citation>
    <scope>NUCLEOTIDE SEQUENCE [LARGE SCALE GENOMIC DNA]</scope>
    <source>
        <strain evidence="4">BBR_PRJEB10992</strain>
    </source>
</reference>
<accession>A0A7Z9BL73</accession>
<name>A0A7Z9BL73_9CYAN</name>
<dbReference type="AlphaFoldDB" id="A0A7Z9BL73"/>
<dbReference type="OrthoDB" id="507489at2"/>
<dbReference type="Pfam" id="PF07589">
    <property type="entry name" value="PEP-CTERM"/>
    <property type="match status" value="1"/>
</dbReference>